<dbReference type="RefSeq" id="WP_314518683.1">
    <property type="nucleotide sequence ID" value="NZ_JASJOU010000019.1"/>
</dbReference>
<dbReference type="EMBL" id="JASJOU010000019">
    <property type="protein sequence ID" value="MDJ1506021.1"/>
    <property type="molecule type" value="Genomic_DNA"/>
</dbReference>
<evidence type="ECO:0000313" key="3">
    <source>
        <dbReference type="Proteomes" id="UP001232063"/>
    </source>
</evidence>
<reference evidence="2" key="1">
    <citation type="submission" date="2023-05" db="EMBL/GenBank/DDBJ databases">
        <authorList>
            <person name="Zhang X."/>
        </authorList>
    </citation>
    <scope>NUCLEOTIDE SEQUENCE</scope>
    <source>
        <strain evidence="2">BD1B2-1</strain>
    </source>
</reference>
<evidence type="ECO:0008006" key="4">
    <source>
        <dbReference type="Google" id="ProtNLM"/>
    </source>
</evidence>
<feature type="transmembrane region" description="Helical" evidence="1">
    <location>
        <begin position="30"/>
        <end position="51"/>
    </location>
</feature>
<keyword evidence="1" id="KW-0472">Membrane</keyword>
<dbReference type="Proteomes" id="UP001232063">
    <property type="component" value="Unassembled WGS sequence"/>
</dbReference>
<comment type="caution">
    <text evidence="2">The sequence shown here is derived from an EMBL/GenBank/DDBJ whole genome shotgun (WGS) entry which is preliminary data.</text>
</comment>
<evidence type="ECO:0000313" key="2">
    <source>
        <dbReference type="EMBL" id="MDJ1506021.1"/>
    </source>
</evidence>
<gene>
    <name evidence="2" type="ORF">QNI22_35510</name>
</gene>
<protein>
    <recommendedName>
        <fullName evidence="4">Polyketide cyclase</fullName>
    </recommendedName>
</protein>
<dbReference type="SUPFAM" id="SSF55961">
    <property type="entry name" value="Bet v1-like"/>
    <property type="match status" value="1"/>
</dbReference>
<evidence type="ECO:0000256" key="1">
    <source>
        <dbReference type="SAM" id="Phobius"/>
    </source>
</evidence>
<feature type="transmembrane region" description="Helical" evidence="1">
    <location>
        <begin position="63"/>
        <end position="82"/>
    </location>
</feature>
<accession>A0AAE3R8W8</accession>
<organism evidence="2 3">
    <name type="scientific">Xanthocytophaga agilis</name>
    <dbReference type="NCBI Taxonomy" id="3048010"/>
    <lineage>
        <taxon>Bacteria</taxon>
        <taxon>Pseudomonadati</taxon>
        <taxon>Bacteroidota</taxon>
        <taxon>Cytophagia</taxon>
        <taxon>Cytophagales</taxon>
        <taxon>Rhodocytophagaceae</taxon>
        <taxon>Xanthocytophaga</taxon>
    </lineage>
</organism>
<keyword evidence="1" id="KW-1133">Transmembrane helix</keyword>
<keyword evidence="1" id="KW-0812">Transmembrane</keyword>
<name>A0AAE3R8W8_9BACT</name>
<keyword evidence="3" id="KW-1185">Reference proteome</keyword>
<sequence length="339" mass="38542">MKPGLAVLLASVYGLTIRILFGFLSEIMQIMGIVFLALIPAIVGFVTIYLMPVKQLTSKTFAFFMPWVTSLILLVVTISLNIEGAICWIMIFPFFAVMAGFGGLIAFEIKKKQAQKNAEKSDWEKPTSLQVSLLFMVPVLLGFIEGERSLVPKEMTIRREVSLDATSKEVWKQIIASHETLPSEPYGGSMSNLMGFPRHSKTTLDTAAVKGKRMVYYEKGLYFEETISQYEPARKLVLAIKTDPHKIPPTVMDEHILIGGKHLDILEDVYELETLSDGRTRLLLSSRFYINTPFNWYAGIWAEYLMKDILQNELDRIEQRTLRSQVRALSHNDLHTRDN</sequence>
<feature type="transmembrane region" description="Helical" evidence="1">
    <location>
        <begin position="88"/>
        <end position="107"/>
    </location>
</feature>
<proteinExistence type="predicted"/>
<dbReference type="AlphaFoldDB" id="A0AAE3R8W8"/>